<dbReference type="GO" id="GO:0005789">
    <property type="term" value="C:endoplasmic reticulum membrane"/>
    <property type="evidence" value="ECO:0007669"/>
    <property type="project" value="UniProtKB-SubCell"/>
</dbReference>
<dbReference type="GO" id="GO:0071555">
    <property type="term" value="P:cell wall organization"/>
    <property type="evidence" value="ECO:0007669"/>
    <property type="project" value="UniProtKB-KW"/>
</dbReference>
<dbReference type="PANTHER" id="PTHR28285:SF1">
    <property type="entry name" value="PROTEIN BIG1"/>
    <property type="match status" value="1"/>
</dbReference>
<reference evidence="13 14" key="1">
    <citation type="submission" date="2019-10" db="EMBL/GenBank/DDBJ databases">
        <authorList>
            <person name="Palmer J.M."/>
        </authorList>
    </citation>
    <scope>NUCLEOTIDE SEQUENCE [LARGE SCALE GENOMIC DNA]</scope>
    <source>
        <strain evidence="13 14">TWF718</strain>
    </source>
</reference>
<dbReference type="InterPro" id="IPR046756">
    <property type="entry name" value="VAS1/VOA1_TM"/>
</dbReference>
<feature type="signal peptide" evidence="11">
    <location>
        <begin position="1"/>
        <end position="17"/>
    </location>
</feature>
<comment type="subcellular location">
    <subcellularLocation>
        <location evidence="1">Endoplasmic reticulum membrane</location>
        <topology evidence="1">Single-pass type I membrane protein</topology>
    </subcellularLocation>
</comment>
<keyword evidence="6" id="KW-0256">Endoplasmic reticulum</keyword>
<dbReference type="Pfam" id="PF20520">
    <property type="entry name" value="Ac45-VOA1_TM"/>
    <property type="match status" value="1"/>
</dbReference>
<proteinExistence type="inferred from homology"/>
<dbReference type="GO" id="GO:0006078">
    <property type="term" value="P:(1-&gt;6)-beta-D-glucan biosynthetic process"/>
    <property type="evidence" value="ECO:0007669"/>
    <property type="project" value="TreeGrafter"/>
</dbReference>
<evidence type="ECO:0000256" key="3">
    <source>
        <dbReference type="ARBA" id="ARBA00022089"/>
    </source>
</evidence>
<evidence type="ECO:0000259" key="12">
    <source>
        <dbReference type="Pfam" id="PF20520"/>
    </source>
</evidence>
<evidence type="ECO:0000256" key="9">
    <source>
        <dbReference type="ARBA" id="ARBA00023316"/>
    </source>
</evidence>
<keyword evidence="14" id="KW-1185">Reference proteome</keyword>
<keyword evidence="9" id="KW-0961">Cell wall biogenesis/degradation</keyword>
<evidence type="ECO:0000256" key="6">
    <source>
        <dbReference type="ARBA" id="ARBA00022824"/>
    </source>
</evidence>
<evidence type="ECO:0000256" key="2">
    <source>
        <dbReference type="ARBA" id="ARBA00008203"/>
    </source>
</evidence>
<feature type="chain" id="PRO_5042914093" description="Protein BIG1" evidence="11">
    <location>
        <begin position="18"/>
        <end position="299"/>
    </location>
</feature>
<gene>
    <name evidence="13" type="ORF">TWF718_001818</name>
</gene>
<keyword evidence="7 10" id="KW-1133">Transmembrane helix</keyword>
<evidence type="ECO:0000256" key="10">
    <source>
        <dbReference type="SAM" id="Phobius"/>
    </source>
</evidence>
<dbReference type="AlphaFoldDB" id="A0AAN8RHL1"/>
<keyword evidence="5 11" id="KW-0732">Signal</keyword>
<comment type="similarity">
    <text evidence="2">Belongs to the BIG1 family.</text>
</comment>
<evidence type="ECO:0000256" key="4">
    <source>
        <dbReference type="ARBA" id="ARBA00022692"/>
    </source>
</evidence>
<name>A0AAN8RHL1_9PEZI</name>
<evidence type="ECO:0000256" key="11">
    <source>
        <dbReference type="SAM" id="SignalP"/>
    </source>
</evidence>
<feature type="transmembrane region" description="Helical" evidence="10">
    <location>
        <begin position="250"/>
        <end position="269"/>
    </location>
</feature>
<dbReference type="Proteomes" id="UP001313282">
    <property type="component" value="Unassembled WGS sequence"/>
</dbReference>
<dbReference type="GO" id="GO:0009272">
    <property type="term" value="P:fungal-type cell wall biogenesis"/>
    <property type="evidence" value="ECO:0007669"/>
    <property type="project" value="TreeGrafter"/>
</dbReference>
<evidence type="ECO:0000256" key="1">
    <source>
        <dbReference type="ARBA" id="ARBA00004115"/>
    </source>
</evidence>
<dbReference type="InterPro" id="IPR037654">
    <property type="entry name" value="Big1"/>
</dbReference>
<protein>
    <recommendedName>
        <fullName evidence="3">Protein BIG1</fullName>
    </recommendedName>
</protein>
<evidence type="ECO:0000256" key="5">
    <source>
        <dbReference type="ARBA" id="ARBA00022729"/>
    </source>
</evidence>
<keyword evidence="8 10" id="KW-0472">Membrane</keyword>
<evidence type="ECO:0000313" key="14">
    <source>
        <dbReference type="Proteomes" id="UP001313282"/>
    </source>
</evidence>
<feature type="domain" description="V-type proton ATPase subunit S1/VOA1 transmembrane" evidence="12">
    <location>
        <begin position="249"/>
        <end position="288"/>
    </location>
</feature>
<accession>A0AAN8RHL1</accession>
<comment type="caution">
    <text evidence="13">The sequence shown here is derived from an EMBL/GenBank/DDBJ whole genome shotgun (WGS) entry which is preliminary data.</text>
</comment>
<dbReference type="PANTHER" id="PTHR28285">
    <property type="entry name" value="PROTEIN BIG1"/>
    <property type="match status" value="1"/>
</dbReference>
<evidence type="ECO:0000256" key="8">
    <source>
        <dbReference type="ARBA" id="ARBA00023136"/>
    </source>
</evidence>
<organism evidence="13 14">
    <name type="scientific">Orbilia javanica</name>
    <dbReference type="NCBI Taxonomy" id="47235"/>
    <lineage>
        <taxon>Eukaryota</taxon>
        <taxon>Fungi</taxon>
        <taxon>Dikarya</taxon>
        <taxon>Ascomycota</taxon>
        <taxon>Pezizomycotina</taxon>
        <taxon>Orbiliomycetes</taxon>
        <taxon>Orbiliales</taxon>
        <taxon>Orbiliaceae</taxon>
        <taxon>Orbilia</taxon>
    </lineage>
</organism>
<evidence type="ECO:0000313" key="13">
    <source>
        <dbReference type="EMBL" id="KAK6357509.1"/>
    </source>
</evidence>
<keyword evidence="4 10" id="KW-0812">Transmembrane</keyword>
<sequence>MRTGLFMTAALAPLVSAFANTSPLFLYSTENLPHGVQKNGLQSIGTGEQFLEAVKKTVSQCTSDAYILVLQPGIHESDFRDPKSAPQIRKFSETNRFLGVMDAVGAVDLNIVEDYVKSRCQAHSVTVDASTSSFNSFDENATAQVIKLDFPVLPLQGEARKNGHSQNDNFLSALISMIPSARYTVVYVSTPLGDPRLFVQEKKHEPQEQKQEQEHQSFIEHQSLLARDVKPEDDKTEDESVGGLLSNYQFLTPALLWGILLGLFVFYVASKGIGLLSSIQVSYASFEKDAVVQDPKKHR</sequence>
<evidence type="ECO:0000256" key="7">
    <source>
        <dbReference type="ARBA" id="ARBA00022989"/>
    </source>
</evidence>
<dbReference type="EMBL" id="JAVHNR010000001">
    <property type="protein sequence ID" value="KAK6357509.1"/>
    <property type="molecule type" value="Genomic_DNA"/>
</dbReference>